<comment type="caution">
    <text evidence="3">The sequence shown here is derived from an EMBL/GenBank/DDBJ whole genome shotgun (WGS) entry which is preliminary data.</text>
</comment>
<feature type="coiled-coil region" evidence="1">
    <location>
        <begin position="177"/>
        <end position="221"/>
    </location>
</feature>
<dbReference type="GO" id="GO:0005783">
    <property type="term" value="C:endoplasmic reticulum"/>
    <property type="evidence" value="ECO:0007669"/>
    <property type="project" value="TreeGrafter"/>
</dbReference>
<dbReference type="EMBL" id="CAUJNA010003694">
    <property type="protein sequence ID" value="CAJ1407900.1"/>
    <property type="molecule type" value="Genomic_DNA"/>
</dbReference>
<evidence type="ECO:0000313" key="3">
    <source>
        <dbReference type="EMBL" id="CAJ1407900.1"/>
    </source>
</evidence>
<dbReference type="Pfam" id="PF00789">
    <property type="entry name" value="UBX"/>
    <property type="match status" value="1"/>
</dbReference>
<evidence type="ECO:0000259" key="2">
    <source>
        <dbReference type="PROSITE" id="PS50033"/>
    </source>
</evidence>
<feature type="domain" description="UBX" evidence="2">
    <location>
        <begin position="227"/>
        <end position="307"/>
    </location>
</feature>
<reference evidence="3" key="1">
    <citation type="submission" date="2023-08" db="EMBL/GenBank/DDBJ databases">
        <authorList>
            <person name="Chen Y."/>
            <person name="Shah S."/>
            <person name="Dougan E. K."/>
            <person name="Thang M."/>
            <person name="Chan C."/>
        </authorList>
    </citation>
    <scope>NUCLEOTIDE SEQUENCE</scope>
</reference>
<sequence length="311" mass="34174">MTESLGWHCIVVEHFNAGAGQRQHTKFRAQFSTCGRPPQDLIFRFSQVDQLLARLTQMPELRDLALPRLPPKVTWRSLSSGRFDDSFLQDRQAGLTKFFEDLAAVLNAKYAEVGDVLELCEPLGEFVAVAARAGTAAEVAAVAAEEAAVRREEDRQIIASQNEEYEESLRQDELRRIAAAEKEAAARQAALEEEQRQAAVAAQAAALVEEIKARRARFEKENPEPAAGEAQATVRIRAPSGQTICRAFPDSAKVSALFEFAAVAEWEGPGHGQAFDLRTSFPVQNLKGRESETLREAGLCPSTTLLVAPED</sequence>
<keyword evidence="1" id="KW-0175">Coiled coil</keyword>
<organism evidence="3 4">
    <name type="scientific">Effrenium voratum</name>
    <dbReference type="NCBI Taxonomy" id="2562239"/>
    <lineage>
        <taxon>Eukaryota</taxon>
        <taxon>Sar</taxon>
        <taxon>Alveolata</taxon>
        <taxon>Dinophyceae</taxon>
        <taxon>Suessiales</taxon>
        <taxon>Symbiodiniaceae</taxon>
        <taxon>Effrenium</taxon>
    </lineage>
</organism>
<evidence type="ECO:0000256" key="1">
    <source>
        <dbReference type="SAM" id="Coils"/>
    </source>
</evidence>
<accession>A0AA36NCZ9</accession>
<dbReference type="Gene3D" id="3.30.1520.10">
    <property type="entry name" value="Phox-like domain"/>
    <property type="match status" value="1"/>
</dbReference>
<dbReference type="Gene3D" id="3.10.20.90">
    <property type="entry name" value="Phosphatidylinositol 3-kinase Catalytic Subunit, Chain A, domain 1"/>
    <property type="match status" value="1"/>
</dbReference>
<dbReference type="PROSITE" id="PS50033">
    <property type="entry name" value="UBX"/>
    <property type="match status" value="1"/>
</dbReference>
<dbReference type="CDD" id="cd01767">
    <property type="entry name" value="UBX"/>
    <property type="match status" value="1"/>
</dbReference>
<evidence type="ECO:0000313" key="4">
    <source>
        <dbReference type="Proteomes" id="UP001178507"/>
    </source>
</evidence>
<gene>
    <name evidence="3" type="ORF">EVOR1521_LOCUS29484</name>
</gene>
<dbReference type="PANTHER" id="PTHR23322:SF1">
    <property type="entry name" value="FAS-ASSOCIATED FACTOR 2"/>
    <property type="match status" value="1"/>
</dbReference>
<dbReference type="InterPro" id="IPR029071">
    <property type="entry name" value="Ubiquitin-like_domsf"/>
</dbReference>
<protein>
    <recommendedName>
        <fullName evidence="2">UBX domain-containing protein</fullName>
    </recommendedName>
</protein>
<dbReference type="SUPFAM" id="SSF64268">
    <property type="entry name" value="PX domain"/>
    <property type="match status" value="1"/>
</dbReference>
<dbReference type="Proteomes" id="UP001178507">
    <property type="component" value="Unassembled WGS sequence"/>
</dbReference>
<dbReference type="GO" id="GO:0043130">
    <property type="term" value="F:ubiquitin binding"/>
    <property type="evidence" value="ECO:0007669"/>
    <property type="project" value="TreeGrafter"/>
</dbReference>
<dbReference type="GO" id="GO:0035091">
    <property type="term" value="F:phosphatidylinositol binding"/>
    <property type="evidence" value="ECO:0007669"/>
    <property type="project" value="InterPro"/>
</dbReference>
<dbReference type="AlphaFoldDB" id="A0AA36NCZ9"/>
<keyword evidence="4" id="KW-1185">Reference proteome</keyword>
<dbReference type="GO" id="GO:0036503">
    <property type="term" value="P:ERAD pathway"/>
    <property type="evidence" value="ECO:0007669"/>
    <property type="project" value="TreeGrafter"/>
</dbReference>
<dbReference type="InterPro" id="IPR001012">
    <property type="entry name" value="UBX_dom"/>
</dbReference>
<dbReference type="InterPro" id="IPR036871">
    <property type="entry name" value="PX_dom_sf"/>
</dbReference>
<dbReference type="SUPFAM" id="SSF54236">
    <property type="entry name" value="Ubiquitin-like"/>
    <property type="match status" value="1"/>
</dbReference>
<proteinExistence type="predicted"/>
<dbReference type="InterPro" id="IPR050730">
    <property type="entry name" value="UBX_domain-protein"/>
</dbReference>
<dbReference type="PANTHER" id="PTHR23322">
    <property type="entry name" value="FAS-ASSOCIATED PROTEIN"/>
    <property type="match status" value="1"/>
</dbReference>
<dbReference type="SMART" id="SM00166">
    <property type="entry name" value="UBX"/>
    <property type="match status" value="1"/>
</dbReference>
<name>A0AA36NCZ9_9DINO</name>